<evidence type="ECO:0000313" key="1">
    <source>
        <dbReference type="EMBL" id="MDA5192800.1"/>
    </source>
</evidence>
<reference evidence="1" key="2">
    <citation type="journal article" date="2023" name="Syst. Appl. Microbiol.">
        <title>Govania unica gen. nov., sp. nov., a rare biosphere bacterium that represents a novel family in the class Alphaproteobacteria.</title>
        <authorList>
            <person name="Vandamme P."/>
            <person name="Peeters C."/>
            <person name="Hettiarachchi A."/>
            <person name="Cnockaert M."/>
            <person name="Carlier A."/>
        </authorList>
    </citation>
    <scope>NUCLEOTIDE SEQUENCE</scope>
    <source>
        <strain evidence="1">LMG 31809</strain>
    </source>
</reference>
<proteinExistence type="predicted"/>
<organism evidence="1 2">
    <name type="scientific">Govanella unica</name>
    <dbReference type="NCBI Taxonomy" id="2975056"/>
    <lineage>
        <taxon>Bacteria</taxon>
        <taxon>Pseudomonadati</taxon>
        <taxon>Pseudomonadota</taxon>
        <taxon>Alphaproteobacteria</taxon>
        <taxon>Emcibacterales</taxon>
        <taxon>Govanellaceae</taxon>
        <taxon>Govanella</taxon>
    </lineage>
</organism>
<keyword evidence="2" id="KW-1185">Reference proteome</keyword>
<evidence type="ECO:0000313" key="2">
    <source>
        <dbReference type="Proteomes" id="UP001141619"/>
    </source>
</evidence>
<accession>A0A9X3TVJ0</accession>
<dbReference type="InterPro" id="IPR006521">
    <property type="entry name" value="Tail_protein_I"/>
</dbReference>
<reference evidence="1" key="1">
    <citation type="submission" date="2022-08" db="EMBL/GenBank/DDBJ databases">
        <authorList>
            <person name="Vandamme P."/>
            <person name="Hettiarachchi A."/>
            <person name="Peeters C."/>
            <person name="Cnockaert M."/>
            <person name="Carlier A."/>
        </authorList>
    </citation>
    <scope>NUCLEOTIDE SEQUENCE</scope>
    <source>
        <strain evidence="1">LMG 31809</strain>
    </source>
</reference>
<protein>
    <submittedName>
        <fullName evidence="1">Phage tail protein I</fullName>
    </submittedName>
</protein>
<dbReference type="RefSeq" id="WP_274942502.1">
    <property type="nucleotide sequence ID" value="NZ_JANWOI010000001.1"/>
</dbReference>
<dbReference type="EMBL" id="JANWOI010000001">
    <property type="protein sequence ID" value="MDA5192800.1"/>
    <property type="molecule type" value="Genomic_DNA"/>
</dbReference>
<name>A0A9X3TVJ0_9PROT</name>
<gene>
    <name evidence="1" type="ORF">NYP16_02355</name>
</gene>
<dbReference type="Proteomes" id="UP001141619">
    <property type="component" value="Unassembled WGS sequence"/>
</dbReference>
<dbReference type="NCBIfam" id="TIGR01634">
    <property type="entry name" value="tail_P2_I"/>
    <property type="match status" value="1"/>
</dbReference>
<dbReference type="Pfam" id="PF09684">
    <property type="entry name" value="Tail_P2_I"/>
    <property type="match status" value="1"/>
</dbReference>
<dbReference type="AlphaFoldDB" id="A0A9X3TVJ0"/>
<comment type="caution">
    <text evidence="1">The sequence shown here is derived from an EMBL/GenBank/DDBJ whole genome shotgun (WGS) entry which is preliminary data.</text>
</comment>
<sequence length="183" mass="19808">MTQSLLPPNATKLERALEAATTRLSDINTNLRVLWSPSECPEALLPWLAWSLSLDSWSTDWPVAIKRERIRRALDIARRKGTAESVRSVVQSFGGSVALREWWQLDEPGPPHTFALVLNLNGEGGSPATAAFVNAVIAEVSRTKPVRSHFTFTQGLSAAAPIGLIAAVRPVTYARLSSVAPAA</sequence>